<dbReference type="Pfam" id="PF01826">
    <property type="entry name" value="TIL"/>
    <property type="match status" value="1"/>
</dbReference>
<feature type="domain" description="TIL" evidence="2">
    <location>
        <begin position="35"/>
        <end position="90"/>
    </location>
</feature>
<dbReference type="AlphaFoldDB" id="A0A182S1G1"/>
<dbReference type="CDD" id="cd19941">
    <property type="entry name" value="TIL"/>
    <property type="match status" value="1"/>
</dbReference>
<dbReference type="Gene3D" id="2.10.25.10">
    <property type="entry name" value="Laminin"/>
    <property type="match status" value="1"/>
</dbReference>
<evidence type="ECO:0000256" key="1">
    <source>
        <dbReference type="SAM" id="SignalP"/>
    </source>
</evidence>
<sequence>MKCLLVLLFACVAVCCAQNFVENREHFKCFQHMECGKNEVYQCCGMCFELTCADSSRNRPCQARCYKGCYCANGYTRKREGGFCVPDKECRSVVG</sequence>
<evidence type="ECO:0000259" key="2">
    <source>
        <dbReference type="Pfam" id="PF01826"/>
    </source>
</evidence>
<feature type="chain" id="PRO_5008135403" evidence="1">
    <location>
        <begin position="18"/>
        <end position="95"/>
    </location>
</feature>
<dbReference type="EnsemblMetazoa" id="AFUN014321-RA">
    <property type="protein sequence ID" value="AFUN014321-PA"/>
    <property type="gene ID" value="AFUN014321"/>
</dbReference>
<organism evidence="3">
    <name type="scientific">Anopheles funestus</name>
    <name type="common">African malaria mosquito</name>
    <dbReference type="NCBI Taxonomy" id="62324"/>
    <lineage>
        <taxon>Eukaryota</taxon>
        <taxon>Metazoa</taxon>
        <taxon>Ecdysozoa</taxon>
        <taxon>Arthropoda</taxon>
        <taxon>Hexapoda</taxon>
        <taxon>Insecta</taxon>
        <taxon>Pterygota</taxon>
        <taxon>Neoptera</taxon>
        <taxon>Endopterygota</taxon>
        <taxon>Diptera</taxon>
        <taxon>Nematocera</taxon>
        <taxon>Culicoidea</taxon>
        <taxon>Culicidae</taxon>
        <taxon>Anophelinae</taxon>
        <taxon>Anopheles</taxon>
    </lineage>
</organism>
<dbReference type="InterPro" id="IPR036084">
    <property type="entry name" value="Ser_inhib-like_sf"/>
</dbReference>
<dbReference type="SUPFAM" id="SSF57567">
    <property type="entry name" value="Serine protease inhibitors"/>
    <property type="match status" value="1"/>
</dbReference>
<name>A0A182S1G1_ANOFN</name>
<dbReference type="InterPro" id="IPR002919">
    <property type="entry name" value="TIL_dom"/>
</dbReference>
<keyword evidence="1" id="KW-0732">Signal</keyword>
<evidence type="ECO:0000313" key="3">
    <source>
        <dbReference type="EnsemblMetazoa" id="AFUN014321-PA"/>
    </source>
</evidence>
<protein>
    <submittedName>
        <fullName evidence="3">TIL domain-containing protein</fullName>
    </submittedName>
</protein>
<proteinExistence type="predicted"/>
<reference evidence="3" key="1">
    <citation type="submission" date="2020-05" db="UniProtKB">
        <authorList>
            <consortium name="EnsemblMetazoa"/>
        </authorList>
    </citation>
    <scope>IDENTIFICATION</scope>
    <source>
        <strain evidence="3">FUMOZ</strain>
    </source>
</reference>
<feature type="signal peptide" evidence="1">
    <location>
        <begin position="1"/>
        <end position="17"/>
    </location>
</feature>
<accession>A0A182S1G1</accession>
<dbReference type="VEuPathDB" id="VectorBase:AFUN014321"/>